<feature type="binding site" evidence="5">
    <location>
        <position position="38"/>
    </location>
    <ligand>
        <name>ATP</name>
        <dbReference type="ChEBI" id="CHEBI:30616"/>
    </ligand>
</feature>
<dbReference type="InterPro" id="IPR008271">
    <property type="entry name" value="Ser/Thr_kinase_AS"/>
</dbReference>
<dbReference type="InterPro" id="IPR017441">
    <property type="entry name" value="Protein_kinase_ATP_BS"/>
</dbReference>
<dbReference type="RefSeq" id="WP_397020275.1">
    <property type="nucleotide sequence ID" value="NZ_JBITMB010000002.1"/>
</dbReference>
<evidence type="ECO:0000256" key="2">
    <source>
        <dbReference type="ARBA" id="ARBA00022741"/>
    </source>
</evidence>
<gene>
    <name evidence="9" type="ORF">ACIBP5_11375</name>
</gene>
<dbReference type="PROSITE" id="PS00108">
    <property type="entry name" value="PROTEIN_KINASE_ST"/>
    <property type="match status" value="1"/>
</dbReference>
<evidence type="ECO:0000256" key="7">
    <source>
        <dbReference type="SAM" id="Phobius"/>
    </source>
</evidence>
<feature type="compositionally biased region" description="Gly residues" evidence="6">
    <location>
        <begin position="483"/>
        <end position="507"/>
    </location>
</feature>
<dbReference type="Gene3D" id="1.10.510.10">
    <property type="entry name" value="Transferase(Phosphotransferase) domain 1"/>
    <property type="match status" value="1"/>
</dbReference>
<dbReference type="Pfam" id="PF00069">
    <property type="entry name" value="Pkinase"/>
    <property type="match status" value="1"/>
</dbReference>
<accession>A0ABW8A196</accession>
<dbReference type="PROSITE" id="PS00107">
    <property type="entry name" value="PROTEIN_KINASE_ATP"/>
    <property type="match status" value="1"/>
</dbReference>
<feature type="transmembrane region" description="Helical" evidence="7">
    <location>
        <begin position="714"/>
        <end position="735"/>
    </location>
</feature>
<dbReference type="Proteomes" id="UP001612928">
    <property type="component" value="Unassembled WGS sequence"/>
</dbReference>
<evidence type="ECO:0000256" key="5">
    <source>
        <dbReference type="PROSITE-ProRule" id="PRU10141"/>
    </source>
</evidence>
<protein>
    <submittedName>
        <fullName evidence="9">Protein kinase</fullName>
    </submittedName>
</protein>
<evidence type="ECO:0000256" key="6">
    <source>
        <dbReference type="SAM" id="MobiDB-lite"/>
    </source>
</evidence>
<keyword evidence="4 5" id="KW-0067">ATP-binding</keyword>
<evidence type="ECO:0000256" key="4">
    <source>
        <dbReference type="ARBA" id="ARBA00022840"/>
    </source>
</evidence>
<dbReference type="PANTHER" id="PTHR43289">
    <property type="entry name" value="MITOGEN-ACTIVATED PROTEIN KINASE KINASE KINASE 20-RELATED"/>
    <property type="match status" value="1"/>
</dbReference>
<feature type="transmembrane region" description="Helical" evidence="7">
    <location>
        <begin position="660"/>
        <end position="693"/>
    </location>
</feature>
<feature type="compositionally biased region" description="Low complexity" evidence="6">
    <location>
        <begin position="406"/>
        <end position="428"/>
    </location>
</feature>
<keyword evidence="7" id="KW-0812">Transmembrane</keyword>
<evidence type="ECO:0000256" key="1">
    <source>
        <dbReference type="ARBA" id="ARBA00022679"/>
    </source>
</evidence>
<keyword evidence="10" id="KW-1185">Reference proteome</keyword>
<reference evidence="9 10" key="1">
    <citation type="submission" date="2024-10" db="EMBL/GenBank/DDBJ databases">
        <title>The Natural Products Discovery Center: Release of the First 8490 Sequenced Strains for Exploring Actinobacteria Biosynthetic Diversity.</title>
        <authorList>
            <person name="Kalkreuter E."/>
            <person name="Kautsar S.A."/>
            <person name="Yang D."/>
            <person name="Bader C.D."/>
            <person name="Teijaro C.N."/>
            <person name="Fluegel L."/>
            <person name="Davis C.M."/>
            <person name="Simpson J.R."/>
            <person name="Lauterbach L."/>
            <person name="Steele A.D."/>
            <person name="Gui C."/>
            <person name="Meng S."/>
            <person name="Li G."/>
            <person name="Viehrig K."/>
            <person name="Ye F."/>
            <person name="Su P."/>
            <person name="Kiefer A.F."/>
            <person name="Nichols A."/>
            <person name="Cepeda A.J."/>
            <person name="Yan W."/>
            <person name="Fan B."/>
            <person name="Jiang Y."/>
            <person name="Adhikari A."/>
            <person name="Zheng C.-J."/>
            <person name="Schuster L."/>
            <person name="Cowan T.M."/>
            <person name="Smanski M.J."/>
            <person name="Chevrette M.G."/>
            <person name="De Carvalho L.P.S."/>
            <person name="Shen B."/>
        </authorList>
    </citation>
    <scope>NUCLEOTIDE SEQUENCE [LARGE SCALE GENOMIC DNA]</scope>
    <source>
        <strain evidence="9 10">NPDC049503</strain>
    </source>
</reference>
<dbReference type="PROSITE" id="PS50011">
    <property type="entry name" value="PROTEIN_KINASE_DOM"/>
    <property type="match status" value="1"/>
</dbReference>
<organism evidence="9 10">
    <name type="scientific">Nonomuraea indica</name>
    <dbReference type="NCBI Taxonomy" id="1581193"/>
    <lineage>
        <taxon>Bacteria</taxon>
        <taxon>Bacillati</taxon>
        <taxon>Actinomycetota</taxon>
        <taxon>Actinomycetes</taxon>
        <taxon>Streptosporangiales</taxon>
        <taxon>Streptosporangiaceae</taxon>
        <taxon>Nonomuraea</taxon>
    </lineage>
</organism>
<feature type="region of interest" description="Disordered" evidence="6">
    <location>
        <begin position="280"/>
        <end position="592"/>
    </location>
</feature>
<feature type="transmembrane region" description="Helical" evidence="7">
    <location>
        <begin position="765"/>
        <end position="783"/>
    </location>
</feature>
<dbReference type="EMBL" id="JBITMB010000002">
    <property type="protein sequence ID" value="MFI7440551.1"/>
    <property type="molecule type" value="Genomic_DNA"/>
</dbReference>
<dbReference type="InterPro" id="IPR000719">
    <property type="entry name" value="Prot_kinase_dom"/>
</dbReference>
<dbReference type="SMART" id="SM00220">
    <property type="entry name" value="S_TKc"/>
    <property type="match status" value="1"/>
</dbReference>
<keyword evidence="1" id="KW-0808">Transferase</keyword>
<keyword evidence="7" id="KW-1133">Transmembrane helix</keyword>
<evidence type="ECO:0000259" key="8">
    <source>
        <dbReference type="PROSITE" id="PS50011"/>
    </source>
</evidence>
<feature type="compositionally biased region" description="Basic and acidic residues" evidence="6">
    <location>
        <begin position="356"/>
        <end position="366"/>
    </location>
</feature>
<feature type="domain" description="Protein kinase" evidence="8">
    <location>
        <begin position="10"/>
        <end position="260"/>
    </location>
</feature>
<feature type="compositionally biased region" description="Gly residues" evidence="6">
    <location>
        <begin position="443"/>
        <end position="474"/>
    </location>
</feature>
<evidence type="ECO:0000313" key="10">
    <source>
        <dbReference type="Proteomes" id="UP001612928"/>
    </source>
</evidence>
<dbReference type="InterPro" id="IPR011009">
    <property type="entry name" value="Kinase-like_dom_sf"/>
</dbReference>
<dbReference type="CDD" id="cd14014">
    <property type="entry name" value="STKc_PknB_like"/>
    <property type="match status" value="1"/>
</dbReference>
<keyword evidence="7" id="KW-0472">Membrane</keyword>
<keyword evidence="2 5" id="KW-0547">Nucleotide-binding</keyword>
<name>A0ABW8A196_9ACTN</name>
<comment type="caution">
    <text evidence="9">The sequence shown here is derived from an EMBL/GenBank/DDBJ whole genome shotgun (WGS) entry which is preliminary data.</text>
</comment>
<dbReference type="GO" id="GO:0016301">
    <property type="term" value="F:kinase activity"/>
    <property type="evidence" value="ECO:0007669"/>
    <property type="project" value="UniProtKB-KW"/>
</dbReference>
<feature type="compositionally biased region" description="Basic and acidic residues" evidence="6">
    <location>
        <begin position="283"/>
        <end position="315"/>
    </location>
</feature>
<keyword evidence="3 9" id="KW-0418">Kinase</keyword>
<evidence type="ECO:0000256" key="3">
    <source>
        <dbReference type="ARBA" id="ARBA00022777"/>
    </source>
</evidence>
<evidence type="ECO:0000313" key="9">
    <source>
        <dbReference type="EMBL" id="MFI7440551.1"/>
    </source>
</evidence>
<dbReference type="PANTHER" id="PTHR43289:SF34">
    <property type="entry name" value="SERINE_THREONINE-PROTEIN KINASE YBDM-RELATED"/>
    <property type="match status" value="1"/>
</dbReference>
<feature type="transmembrane region" description="Helical" evidence="7">
    <location>
        <begin position="804"/>
        <end position="824"/>
    </location>
</feature>
<sequence>MSKLGKVGPYALLERLGRGGMGEVYLASSRRGERVALKVLHELTQDDSSRIRLEREVRALRRVESPYVAKVLDADLDCDRPYLVMENIEGVTLLDLVRQDGPLDLPRLVQLAQGIAAALAIIHAAGVVHRDLKPANIIMGADGPVLIDFGIAQVLDATRLTMTGTFLGTPGYTAPEIFADEQVDSPADIHAWAATVAFAATGRPAFGRGTAEAQMYAVLNGQADLKGVPVALLPLVRAALNREPAKRPTAALLADRLSRLAKATGVPDVTASPAGLLAAPVAEDARDRPGEARGRAGEARGRPGEARGRGGEDAKLPAPRKAPPEDGRGSGPRPRPGGDALTRGRSAAEGAVRGRSGGDTDPRGRAADPAARGRIAGGADGPVRGRGAGGGADGAMRGRGAGAGGSEAAARGRATGPGTAEGPARVRGAGAGGAEGAAPGRVAGAGGADGAGRGRGAGAGGADGPARGRGAGVEGRGRETGAEGTGRGRGAAGTDGAGRGRAMGGGDTDPRGRTTGADGGARRQGGEGEVPAPRSRAAADVTRGRSGGENVRGRTSAESARSRAVTEPGRGRATGEGARARSAVDGARVRSGVEGARARSAAEGVAVPAPRGRTDARARARAVEGAARVRARAAAARARGGRATGKGAEQGAGGLPAGSAALLLLAVLAVPCVVASVMWPIASIGITTVFVVLTRTIWTSHWLVRKRPSRRWRIALRVLLFPFALTGSAASAVVWPGVPVAVAAGGALWLTGGGEIHSDWWQQPAPVTAAGVVFGMLCGGITGREIERVGARLPELRREGLRALAVLGGFVALCAAAVRAIALLL</sequence>
<dbReference type="Gene3D" id="3.30.200.20">
    <property type="entry name" value="Phosphorylase Kinase, domain 1"/>
    <property type="match status" value="1"/>
</dbReference>
<feature type="compositionally biased region" description="Gly residues" evidence="6">
    <location>
        <begin position="375"/>
        <end position="405"/>
    </location>
</feature>
<dbReference type="SUPFAM" id="SSF56112">
    <property type="entry name" value="Protein kinase-like (PK-like)"/>
    <property type="match status" value="1"/>
</dbReference>
<proteinExistence type="predicted"/>